<accession>A0A7R9BCU4</accession>
<proteinExistence type="predicted"/>
<dbReference type="AlphaFoldDB" id="A0A7R9BCU4"/>
<evidence type="ECO:0000313" key="2">
    <source>
        <dbReference type="Proteomes" id="UP000678499"/>
    </source>
</evidence>
<dbReference type="EMBL" id="OA882106">
    <property type="protein sequence ID" value="CAD7272839.1"/>
    <property type="molecule type" value="Genomic_DNA"/>
</dbReference>
<organism evidence="1">
    <name type="scientific">Notodromas monacha</name>
    <dbReference type="NCBI Taxonomy" id="399045"/>
    <lineage>
        <taxon>Eukaryota</taxon>
        <taxon>Metazoa</taxon>
        <taxon>Ecdysozoa</taxon>
        <taxon>Arthropoda</taxon>
        <taxon>Crustacea</taxon>
        <taxon>Oligostraca</taxon>
        <taxon>Ostracoda</taxon>
        <taxon>Podocopa</taxon>
        <taxon>Podocopida</taxon>
        <taxon>Cypridocopina</taxon>
        <taxon>Cypridoidea</taxon>
        <taxon>Cyprididae</taxon>
        <taxon>Notodromas</taxon>
    </lineage>
</organism>
<name>A0A7R9BCU4_9CRUS</name>
<protein>
    <submittedName>
        <fullName evidence="1">Uncharacterized protein</fullName>
    </submittedName>
</protein>
<keyword evidence="2" id="KW-1185">Reference proteome</keyword>
<reference evidence="1" key="1">
    <citation type="submission" date="2020-11" db="EMBL/GenBank/DDBJ databases">
        <authorList>
            <person name="Tran Van P."/>
        </authorList>
    </citation>
    <scope>NUCLEOTIDE SEQUENCE</scope>
</reference>
<dbReference type="EMBL" id="CAJPEX010000069">
    <property type="protein sequence ID" value="CAG0912991.1"/>
    <property type="molecule type" value="Genomic_DNA"/>
</dbReference>
<gene>
    <name evidence="1" type="ORF">NMOB1V02_LOCUS757</name>
</gene>
<dbReference type="Proteomes" id="UP000678499">
    <property type="component" value="Unassembled WGS sequence"/>
</dbReference>
<sequence length="95" mass="10990">MRILVLVYRTARMLLFQEKHDVEVGRLFPGWAFEDCLIGSAKCFDCGIHGYDSCDFFLVIPVEDFMAEDYPLEMVGCNCSMNLDTDLWIPKRQIS</sequence>
<evidence type="ECO:0000313" key="1">
    <source>
        <dbReference type="EMBL" id="CAD7272839.1"/>
    </source>
</evidence>